<accession>A0A0A0JZS8</accession>
<evidence type="ECO:0000313" key="3">
    <source>
        <dbReference type="Proteomes" id="UP000030013"/>
    </source>
</evidence>
<dbReference type="EMBL" id="AVPL01000003">
    <property type="protein sequence ID" value="KGN42698.1"/>
    <property type="molecule type" value="Genomic_DNA"/>
</dbReference>
<feature type="compositionally biased region" description="Polar residues" evidence="1">
    <location>
        <begin position="420"/>
        <end position="435"/>
    </location>
</feature>
<feature type="compositionally biased region" description="Pro residues" evidence="1">
    <location>
        <begin position="377"/>
        <end position="395"/>
    </location>
</feature>
<organism evidence="2 3">
    <name type="scientific">Knoellia aerolata DSM 18566</name>
    <dbReference type="NCBI Taxonomy" id="1385519"/>
    <lineage>
        <taxon>Bacteria</taxon>
        <taxon>Bacillati</taxon>
        <taxon>Actinomycetota</taxon>
        <taxon>Actinomycetes</taxon>
        <taxon>Micrococcales</taxon>
        <taxon>Intrasporangiaceae</taxon>
        <taxon>Knoellia</taxon>
    </lineage>
</organism>
<name>A0A0A0JZS8_9MICO</name>
<dbReference type="eggNOG" id="COG3209">
    <property type="taxonomic scope" value="Bacteria"/>
</dbReference>
<comment type="caution">
    <text evidence="2">The sequence shown here is derived from an EMBL/GenBank/DDBJ whole genome shotgun (WGS) entry which is preliminary data.</text>
</comment>
<dbReference type="STRING" id="1385519.N801_13850"/>
<proteinExistence type="predicted"/>
<protein>
    <recommendedName>
        <fullName evidence="4">WXG100 family type VII secretion target</fullName>
    </recommendedName>
</protein>
<dbReference type="AlphaFoldDB" id="A0A0A0JZS8"/>
<sequence>MDTGQIRQHANAVGGIQSNLRAMSDAGYPDSEAYGELLKLLGLPTAVSGSVDSVWEAISAAHTGTGQVENGLDHMADRYDADDDMAAFLLKPTIPVAGPSGGSGGGGAGGAGIGPSYAASPSERSILAGAGILDSGSSTITALCQGNWVDAALSGVSTALDAAATVADPLGSLLAAGIGWAIDHLNPIKDWFDDVTGNPEAVAAKGESWGNIAAGMDPLAESWQSSLDSLIGWMSGDAISSYKAQADARIETLRQLKGSSESAQEAMVVVGAIVSFVHSFLRDVLSSLVGAILSWVAQTVLSLGTLIPWVVAQIGTRIASVVGKCSRYISALTTSGTKLASLLRALKGFGDDILRFLDRITPNPNLYQPLHSRGPGAPTPIGPWRPPQGWTPPNPSHAQSPLDGLRDIPGDLPWRDSVVNAGTQSGQSSTQDPDD</sequence>
<feature type="region of interest" description="Disordered" evidence="1">
    <location>
        <begin position="367"/>
        <end position="435"/>
    </location>
</feature>
<gene>
    <name evidence="2" type="ORF">N801_13850</name>
</gene>
<reference evidence="2 3" key="1">
    <citation type="submission" date="2013-08" db="EMBL/GenBank/DDBJ databases">
        <title>The genome sequence of Knoellia aerolata.</title>
        <authorList>
            <person name="Zhu W."/>
            <person name="Wang G."/>
        </authorList>
    </citation>
    <scope>NUCLEOTIDE SEQUENCE [LARGE SCALE GENOMIC DNA]</scope>
    <source>
        <strain evidence="2 3">DSM 18566</strain>
    </source>
</reference>
<evidence type="ECO:0000256" key="1">
    <source>
        <dbReference type="SAM" id="MobiDB-lite"/>
    </source>
</evidence>
<evidence type="ECO:0008006" key="4">
    <source>
        <dbReference type="Google" id="ProtNLM"/>
    </source>
</evidence>
<evidence type="ECO:0000313" key="2">
    <source>
        <dbReference type="EMBL" id="KGN42698.1"/>
    </source>
</evidence>
<keyword evidence="3" id="KW-1185">Reference proteome</keyword>
<dbReference type="Proteomes" id="UP000030013">
    <property type="component" value="Unassembled WGS sequence"/>
</dbReference>